<dbReference type="EMBL" id="CAJOBB010001470">
    <property type="protein sequence ID" value="CAF3861862.1"/>
    <property type="molecule type" value="Genomic_DNA"/>
</dbReference>
<gene>
    <name evidence="2" type="ORF">KXQ929_LOCUS20699</name>
</gene>
<feature type="region of interest" description="Disordered" evidence="1">
    <location>
        <begin position="116"/>
        <end position="145"/>
    </location>
</feature>
<dbReference type="Proteomes" id="UP000663868">
    <property type="component" value="Unassembled WGS sequence"/>
</dbReference>
<sequence>MPTPNCSITPIIIPLNGCLEVTAGVMKSFNIFVINRCNPFLSNVSDIVVSAGITGMKRAGTICAVLRDIHVQRHHQPLALHPPRQPRAPQQLQQQLLLKHQHRLRLLQLRRHPPQLRHQQLQLRQQRRQHQARQLPPQAQQRLQSLRRVNVTRVSDAEKPFGIGNATIQPSNREQESDSASVNHRSGVQVRRVSRVSKLDESNELQPIDNEPIKAASMASRKASGITIIKFPQNKNVRAVSVDANSNKLDGQRRYDGVFSTATNKTNQIMIKSSKPITVNVLDSSLNGRPRATSLGRISVVKITKSVITDTVDINLLKKQNLASA</sequence>
<proteinExistence type="predicted"/>
<reference evidence="2" key="1">
    <citation type="submission" date="2021-02" db="EMBL/GenBank/DDBJ databases">
        <authorList>
            <person name="Nowell W R."/>
        </authorList>
    </citation>
    <scope>NUCLEOTIDE SEQUENCE</scope>
</reference>
<accession>A0A819F394</accession>
<name>A0A819F394_9BILA</name>
<feature type="region of interest" description="Disordered" evidence="1">
    <location>
        <begin position="161"/>
        <end position="189"/>
    </location>
</feature>
<evidence type="ECO:0000313" key="2">
    <source>
        <dbReference type="EMBL" id="CAF3861862.1"/>
    </source>
</evidence>
<evidence type="ECO:0000313" key="3">
    <source>
        <dbReference type="Proteomes" id="UP000663868"/>
    </source>
</evidence>
<protein>
    <submittedName>
        <fullName evidence="2">Uncharacterized protein</fullName>
    </submittedName>
</protein>
<evidence type="ECO:0000256" key="1">
    <source>
        <dbReference type="SAM" id="MobiDB-lite"/>
    </source>
</evidence>
<comment type="caution">
    <text evidence="2">The sequence shown here is derived from an EMBL/GenBank/DDBJ whole genome shotgun (WGS) entry which is preliminary data.</text>
</comment>
<dbReference type="AlphaFoldDB" id="A0A819F394"/>
<feature type="compositionally biased region" description="Polar residues" evidence="1">
    <location>
        <begin position="166"/>
        <end position="184"/>
    </location>
</feature>
<organism evidence="2 3">
    <name type="scientific">Adineta steineri</name>
    <dbReference type="NCBI Taxonomy" id="433720"/>
    <lineage>
        <taxon>Eukaryota</taxon>
        <taxon>Metazoa</taxon>
        <taxon>Spiralia</taxon>
        <taxon>Gnathifera</taxon>
        <taxon>Rotifera</taxon>
        <taxon>Eurotatoria</taxon>
        <taxon>Bdelloidea</taxon>
        <taxon>Adinetida</taxon>
        <taxon>Adinetidae</taxon>
        <taxon>Adineta</taxon>
    </lineage>
</organism>
<feature type="compositionally biased region" description="Low complexity" evidence="1">
    <location>
        <begin position="132"/>
        <end position="145"/>
    </location>
</feature>